<dbReference type="Pfam" id="PF00294">
    <property type="entry name" value="PfkB"/>
    <property type="match status" value="1"/>
</dbReference>
<gene>
    <name evidence="4" type="ORF">BIP78_1497</name>
</gene>
<dbReference type="PANTHER" id="PTHR10584:SF167">
    <property type="entry name" value="PFKB DOMAIN PROTEIN"/>
    <property type="match status" value="1"/>
</dbReference>
<sequence length="326" mass="33960">MSNRPVVAVLGDLNLDVLVQVETMPPPGGEAHAVTAPAWGGSAALTARWLAALGCEVRLAAAIGEDPFGDWLWSALTRAGVPTRWIQRVPHLSTGVCLSLVQRGGERTLLASPGAARELRWEQIPVSWLEGVDGLHVSGYAWMGAAERGAAERAVAYARGRGIPVSLDPGAVAPALRPERDLLAGITLALPNRREIRDLTGEAEVPRGVMHLRGHGVEWVAVKLDAEGCLVAGPEGEVAVPPFPVVATNATGAGDAFNAGAIVGVVLGWPAERLGALANLLGGAAAQRGAAGPLPSLDELLSLLDRVPGQSTLGAWLGERWRKGER</sequence>
<dbReference type="EMBL" id="CP034928">
    <property type="protein sequence ID" value="QAA77263.1"/>
    <property type="molecule type" value="Genomic_DNA"/>
</dbReference>
<name>A0A410FW63_BIPS1</name>
<evidence type="ECO:0000256" key="1">
    <source>
        <dbReference type="ARBA" id="ARBA00022679"/>
    </source>
</evidence>
<dbReference type="InterPro" id="IPR011611">
    <property type="entry name" value="PfkB_dom"/>
</dbReference>
<dbReference type="PANTHER" id="PTHR10584">
    <property type="entry name" value="SUGAR KINASE"/>
    <property type="match status" value="1"/>
</dbReference>
<protein>
    <recommendedName>
        <fullName evidence="3">Carbohydrate kinase PfkB domain-containing protein</fullName>
    </recommendedName>
</protein>
<feature type="domain" description="Carbohydrate kinase PfkB" evidence="3">
    <location>
        <begin position="7"/>
        <end position="292"/>
    </location>
</feature>
<dbReference type="SUPFAM" id="SSF53613">
    <property type="entry name" value="Ribokinase-like"/>
    <property type="match status" value="1"/>
</dbReference>
<evidence type="ECO:0000313" key="5">
    <source>
        <dbReference type="Proteomes" id="UP000287233"/>
    </source>
</evidence>
<accession>A0A410FW63</accession>
<evidence type="ECO:0000256" key="2">
    <source>
        <dbReference type="ARBA" id="ARBA00022777"/>
    </source>
</evidence>
<dbReference type="AlphaFoldDB" id="A0A410FW63"/>
<evidence type="ECO:0000313" key="4">
    <source>
        <dbReference type="EMBL" id="QAA77263.1"/>
    </source>
</evidence>
<dbReference type="Gene3D" id="3.40.1190.20">
    <property type="match status" value="1"/>
</dbReference>
<dbReference type="InterPro" id="IPR029056">
    <property type="entry name" value="Ribokinase-like"/>
</dbReference>
<dbReference type="GO" id="GO:0016301">
    <property type="term" value="F:kinase activity"/>
    <property type="evidence" value="ECO:0007669"/>
    <property type="project" value="UniProtKB-KW"/>
</dbReference>
<dbReference type="KEGG" id="bih:BIP78_1497"/>
<keyword evidence="1" id="KW-0808">Transferase</keyword>
<reference evidence="5" key="1">
    <citation type="submission" date="2018-12" db="EMBL/GenBank/DDBJ databases">
        <title>Complete genome sequence of an uncultured bacterium of the candidate phylum Bipolaricaulota.</title>
        <authorList>
            <person name="Kadnikov V.V."/>
            <person name="Mardanov A.V."/>
            <person name="Beletsky A.V."/>
            <person name="Frank Y.A."/>
            <person name="Karnachuk O.V."/>
            <person name="Ravin N.V."/>
        </authorList>
    </citation>
    <scope>NUCLEOTIDE SEQUENCE [LARGE SCALE GENOMIC DNA]</scope>
</reference>
<dbReference type="Proteomes" id="UP000287233">
    <property type="component" value="Chromosome"/>
</dbReference>
<organism evidence="4 5">
    <name type="scientific">Bipolaricaulis sibiricus</name>
    <dbReference type="NCBI Taxonomy" id="2501609"/>
    <lineage>
        <taxon>Bacteria</taxon>
        <taxon>Candidatus Bipolaricaulota</taxon>
        <taxon>Candidatus Bipolaricaulia</taxon>
        <taxon>Candidatus Bipolaricaulales</taxon>
        <taxon>Candidatus Bipolaricaulaceae</taxon>
        <taxon>Candidatus Bipolaricaulis</taxon>
    </lineage>
</organism>
<keyword evidence="2" id="KW-0418">Kinase</keyword>
<evidence type="ECO:0000259" key="3">
    <source>
        <dbReference type="Pfam" id="PF00294"/>
    </source>
</evidence>
<proteinExistence type="predicted"/>